<gene>
    <name evidence="2" type="ORF">B0H16DRAFT_1468776</name>
</gene>
<keyword evidence="3" id="KW-1185">Reference proteome</keyword>
<evidence type="ECO:0000256" key="1">
    <source>
        <dbReference type="SAM" id="MobiDB-lite"/>
    </source>
</evidence>
<sequence>MAHAAQTHFFSPRAIIQRYNECLAGDSFLAAESCRRRYWVRSDGDPDGSFNLAQPISRYFKVHNALLRVRLPTAPLLHHRWSYYTRGEIVPLRECPLENTGSRGAGVYVFTPPACAQDEYEPVPLTVKAQTNTIHLKSVQVRHLGEFRSGWHRTSLRAQVTRLINGAKKMYDSTGKQNALGRTGSIPDRTTDSAWTAGGLDLIKTASPWPSAPPGKTSIFRAMHPPNSNGRLWPEPPLD</sequence>
<evidence type="ECO:0000313" key="3">
    <source>
        <dbReference type="Proteomes" id="UP001215598"/>
    </source>
</evidence>
<dbReference type="AlphaFoldDB" id="A0AAD7MV46"/>
<accession>A0AAD7MV46</accession>
<evidence type="ECO:0000313" key="2">
    <source>
        <dbReference type="EMBL" id="KAJ7731976.1"/>
    </source>
</evidence>
<dbReference type="EMBL" id="JARKIB010000148">
    <property type="protein sequence ID" value="KAJ7731976.1"/>
    <property type="molecule type" value="Genomic_DNA"/>
</dbReference>
<reference evidence="2" key="1">
    <citation type="submission" date="2023-03" db="EMBL/GenBank/DDBJ databases">
        <title>Massive genome expansion in bonnet fungi (Mycena s.s.) driven by repeated elements and novel gene families across ecological guilds.</title>
        <authorList>
            <consortium name="Lawrence Berkeley National Laboratory"/>
            <person name="Harder C.B."/>
            <person name="Miyauchi S."/>
            <person name="Viragh M."/>
            <person name="Kuo A."/>
            <person name="Thoen E."/>
            <person name="Andreopoulos B."/>
            <person name="Lu D."/>
            <person name="Skrede I."/>
            <person name="Drula E."/>
            <person name="Henrissat B."/>
            <person name="Morin E."/>
            <person name="Kohler A."/>
            <person name="Barry K."/>
            <person name="LaButti K."/>
            <person name="Morin E."/>
            <person name="Salamov A."/>
            <person name="Lipzen A."/>
            <person name="Mereny Z."/>
            <person name="Hegedus B."/>
            <person name="Baldrian P."/>
            <person name="Stursova M."/>
            <person name="Weitz H."/>
            <person name="Taylor A."/>
            <person name="Grigoriev I.V."/>
            <person name="Nagy L.G."/>
            <person name="Martin F."/>
            <person name="Kauserud H."/>
        </authorList>
    </citation>
    <scope>NUCLEOTIDE SEQUENCE</scope>
    <source>
        <strain evidence="2">CBHHK182m</strain>
    </source>
</reference>
<organism evidence="2 3">
    <name type="scientific">Mycena metata</name>
    <dbReference type="NCBI Taxonomy" id="1033252"/>
    <lineage>
        <taxon>Eukaryota</taxon>
        <taxon>Fungi</taxon>
        <taxon>Dikarya</taxon>
        <taxon>Basidiomycota</taxon>
        <taxon>Agaricomycotina</taxon>
        <taxon>Agaricomycetes</taxon>
        <taxon>Agaricomycetidae</taxon>
        <taxon>Agaricales</taxon>
        <taxon>Marasmiineae</taxon>
        <taxon>Mycenaceae</taxon>
        <taxon>Mycena</taxon>
    </lineage>
</organism>
<feature type="region of interest" description="Disordered" evidence="1">
    <location>
        <begin position="206"/>
        <end position="239"/>
    </location>
</feature>
<protein>
    <submittedName>
        <fullName evidence="2">Uncharacterized protein</fullName>
    </submittedName>
</protein>
<comment type="caution">
    <text evidence="2">The sequence shown here is derived from an EMBL/GenBank/DDBJ whole genome shotgun (WGS) entry which is preliminary data.</text>
</comment>
<proteinExistence type="predicted"/>
<name>A0AAD7MV46_9AGAR</name>
<dbReference type="Proteomes" id="UP001215598">
    <property type="component" value="Unassembled WGS sequence"/>
</dbReference>